<sequence>MRDVVIVAARRTPIGRHRGVLKDVRPDDLAALVLKTVMEDIHGDPALVDDVILGAANQAGEDNRNVARMALLLAGFPVSVPGATVNRLCGSSLEAVNRAYQAIRSGDADIIIAGGVESMTRAPFVLPKSSTGFPSGNQQLFDTTIGWRMVNPRLAEMYYPYSMGETAENLAEKFHISRQAQDEWALRSHQRAVQAQQEGIFEEEIVPVPVTDPKTGTVTWVRQDEHPRADTSLEKLGRLKPAFRAGGTVTAGNSSGINDGAAAVILMARDVAKAHGLEPLAVIRGTGVAGVDPAIMGYGPVPATQKALARAGWTLNDVERVELNEAFAAQVLSVLHDLPFPTDIVNPYGGAIALGHPLGASGARILTTLIYGMRRTGAARGVATMCIGVGQGITTLVELP</sequence>
<dbReference type="NCBIfam" id="TIGR01930">
    <property type="entry name" value="AcCoA-C-Actrans"/>
    <property type="match status" value="1"/>
</dbReference>
<proteinExistence type="inferred from homology"/>
<dbReference type="InterPro" id="IPR020616">
    <property type="entry name" value="Thiolase_N"/>
</dbReference>
<dbReference type="GO" id="GO:0006635">
    <property type="term" value="P:fatty acid beta-oxidation"/>
    <property type="evidence" value="ECO:0007669"/>
    <property type="project" value="TreeGrafter"/>
</dbReference>
<name>G8TUG8_SULAD</name>
<keyword evidence="13" id="KW-1185">Reference proteome</keyword>
<dbReference type="AlphaFoldDB" id="G8TUG8"/>
<dbReference type="GO" id="GO:0003985">
    <property type="term" value="F:acetyl-CoA C-acetyltransferase activity"/>
    <property type="evidence" value="ECO:0007669"/>
    <property type="project" value="UniProtKB-EC"/>
</dbReference>
<dbReference type="InterPro" id="IPR002155">
    <property type="entry name" value="Thiolase"/>
</dbReference>
<dbReference type="InterPro" id="IPR020615">
    <property type="entry name" value="Thiolase_acyl_enz_int_AS"/>
</dbReference>
<feature type="domain" description="Thiolase C-terminal" evidence="11">
    <location>
        <begin position="278"/>
        <end position="398"/>
    </location>
</feature>
<evidence type="ECO:0000259" key="11">
    <source>
        <dbReference type="Pfam" id="PF02803"/>
    </source>
</evidence>
<comment type="pathway">
    <text evidence="2">Lipid metabolism.</text>
</comment>
<dbReference type="HOGENOM" id="CLU_031026_0_0_9"/>
<dbReference type="GO" id="GO:0010124">
    <property type="term" value="P:phenylacetate catabolic process"/>
    <property type="evidence" value="ECO:0007669"/>
    <property type="project" value="TreeGrafter"/>
</dbReference>
<dbReference type="PROSITE" id="PS00737">
    <property type="entry name" value="THIOLASE_2"/>
    <property type="match status" value="1"/>
</dbReference>
<comment type="subcellular location">
    <subcellularLocation>
        <location evidence="1">Cytoplasm</location>
    </subcellularLocation>
</comment>
<reference evidence="12 13" key="2">
    <citation type="journal article" date="2012" name="Stand. Genomic Sci.">
        <title>Complete genome sequence of the moderately thermophilic mineral-sulfide-oxidizing firmicute Sulfobacillus acidophilus type strain (NAL(T)).</title>
        <authorList>
            <person name="Anderson I."/>
            <person name="Chertkov O."/>
            <person name="Chen A."/>
            <person name="Saunders E."/>
            <person name="Lapidus A."/>
            <person name="Nolan M."/>
            <person name="Lucas S."/>
            <person name="Hammon N."/>
            <person name="Deshpande S."/>
            <person name="Cheng J.F."/>
            <person name="Han C."/>
            <person name="Tapia R."/>
            <person name="Goodwin L.A."/>
            <person name="Pitluck S."/>
            <person name="Liolios K."/>
            <person name="Pagani I."/>
            <person name="Ivanova N."/>
            <person name="Mikhailova N."/>
            <person name="Pati A."/>
            <person name="Palaniappan K."/>
            <person name="Land M."/>
            <person name="Pan C."/>
            <person name="Rohde M."/>
            <person name="Pukall R."/>
            <person name="Goker M."/>
            <person name="Detter J.C."/>
            <person name="Woyke T."/>
            <person name="Bristow J."/>
            <person name="Eisen J.A."/>
            <person name="Markowitz V."/>
            <person name="Hugenholtz P."/>
            <person name="Kyrpides N.C."/>
            <person name="Klenk H.P."/>
            <person name="Mavromatis K."/>
        </authorList>
    </citation>
    <scope>NUCLEOTIDE SEQUENCE [LARGE SCALE GENOMIC DNA]</scope>
    <source>
        <strain evidence="13">ATCC 700253 / DSM 10332 / NAL</strain>
    </source>
</reference>
<evidence type="ECO:0000256" key="7">
    <source>
        <dbReference type="ARBA" id="ARBA00051550"/>
    </source>
</evidence>
<comment type="similarity">
    <text evidence="3 9">Belongs to the thiolase-like superfamily. Thiolase family.</text>
</comment>
<keyword evidence="5 9" id="KW-0012">Acyltransferase</keyword>
<dbReference type="Gene3D" id="3.40.47.10">
    <property type="match status" value="1"/>
</dbReference>
<feature type="active site" description="Proton acceptor" evidence="8">
    <location>
        <position position="386"/>
    </location>
</feature>
<dbReference type="CDD" id="cd00751">
    <property type="entry name" value="thiolase"/>
    <property type="match status" value="1"/>
</dbReference>
<evidence type="ECO:0000256" key="2">
    <source>
        <dbReference type="ARBA" id="ARBA00005189"/>
    </source>
</evidence>
<dbReference type="PATRIC" id="fig|679936.5.peg.3614"/>
<organism evidence="12 13">
    <name type="scientific">Sulfobacillus acidophilus (strain ATCC 700253 / DSM 10332 / NAL)</name>
    <dbReference type="NCBI Taxonomy" id="679936"/>
    <lineage>
        <taxon>Bacteria</taxon>
        <taxon>Bacillati</taxon>
        <taxon>Bacillota</taxon>
        <taxon>Clostridia</taxon>
        <taxon>Eubacteriales</taxon>
        <taxon>Clostridiales Family XVII. Incertae Sedis</taxon>
        <taxon>Sulfobacillus</taxon>
    </lineage>
</organism>
<dbReference type="Pfam" id="PF00108">
    <property type="entry name" value="Thiolase_N"/>
    <property type="match status" value="1"/>
</dbReference>
<accession>G8TUG8</accession>
<dbReference type="PROSITE" id="PS00098">
    <property type="entry name" value="THIOLASE_1"/>
    <property type="match status" value="1"/>
</dbReference>
<evidence type="ECO:0000256" key="9">
    <source>
        <dbReference type="RuleBase" id="RU003557"/>
    </source>
</evidence>
<evidence type="ECO:0000256" key="3">
    <source>
        <dbReference type="ARBA" id="ARBA00010982"/>
    </source>
</evidence>
<dbReference type="InterPro" id="IPR050215">
    <property type="entry name" value="Thiolase-like_sf_Thiolase"/>
</dbReference>
<protein>
    <recommendedName>
        <fullName evidence="6">Acetyl-CoA acetyltransferase</fullName>
    </recommendedName>
</protein>
<evidence type="ECO:0000313" key="13">
    <source>
        <dbReference type="Proteomes" id="UP000005439"/>
    </source>
</evidence>
<reference evidence="13" key="1">
    <citation type="submission" date="2011-12" db="EMBL/GenBank/DDBJ databases">
        <title>The complete genome of chromosome of Sulfobacillus acidophilus DSM 10332.</title>
        <authorList>
            <person name="Lucas S."/>
            <person name="Han J."/>
            <person name="Lapidus A."/>
            <person name="Bruce D."/>
            <person name="Goodwin L."/>
            <person name="Pitluck S."/>
            <person name="Peters L."/>
            <person name="Kyrpides N."/>
            <person name="Mavromatis K."/>
            <person name="Ivanova N."/>
            <person name="Mikhailova N."/>
            <person name="Chertkov O."/>
            <person name="Saunders E."/>
            <person name="Detter J.C."/>
            <person name="Tapia R."/>
            <person name="Han C."/>
            <person name="Land M."/>
            <person name="Hauser L."/>
            <person name="Markowitz V."/>
            <person name="Cheng J.-F."/>
            <person name="Hugenholtz P."/>
            <person name="Woyke T."/>
            <person name="Wu D."/>
            <person name="Pukall R."/>
            <person name="Gehrich-Schroeter G."/>
            <person name="Schneider S."/>
            <person name="Klenk H.-P."/>
            <person name="Eisen J.A."/>
        </authorList>
    </citation>
    <scope>NUCLEOTIDE SEQUENCE [LARGE SCALE GENOMIC DNA]</scope>
    <source>
        <strain evidence="13">ATCC 700253 / DSM 10332 / NAL</strain>
    </source>
</reference>
<dbReference type="PANTHER" id="PTHR43853">
    <property type="entry name" value="3-KETOACYL-COA THIOLASE, PEROXISOMAL"/>
    <property type="match status" value="1"/>
</dbReference>
<dbReference type="STRING" id="679936.Sulac_3493"/>
<feature type="active site" description="Proton acceptor" evidence="8">
    <location>
        <position position="356"/>
    </location>
</feature>
<dbReference type="InterPro" id="IPR016039">
    <property type="entry name" value="Thiolase-like"/>
</dbReference>
<gene>
    <name evidence="12" type="ordered locus">Sulac_3493</name>
</gene>
<dbReference type="PANTHER" id="PTHR43853:SF2">
    <property type="entry name" value="3-OXOADIPYL-COA_3-OXO-5,6-DEHYDROSUBERYL-COA THIOLASE"/>
    <property type="match status" value="1"/>
</dbReference>
<evidence type="ECO:0000259" key="10">
    <source>
        <dbReference type="Pfam" id="PF00108"/>
    </source>
</evidence>
<feature type="active site" description="Acyl-thioester intermediate" evidence="8">
    <location>
        <position position="89"/>
    </location>
</feature>
<dbReference type="InterPro" id="IPR020617">
    <property type="entry name" value="Thiolase_C"/>
</dbReference>
<evidence type="ECO:0000256" key="8">
    <source>
        <dbReference type="PIRSR" id="PIRSR000429-1"/>
    </source>
</evidence>
<dbReference type="InterPro" id="IPR020613">
    <property type="entry name" value="Thiolase_CS"/>
</dbReference>
<feature type="domain" description="Thiolase N-terminal" evidence="10">
    <location>
        <begin position="4"/>
        <end position="269"/>
    </location>
</feature>
<dbReference type="EMBL" id="CP003179">
    <property type="protein sequence ID" value="AEW06930.1"/>
    <property type="molecule type" value="Genomic_DNA"/>
</dbReference>
<dbReference type="SUPFAM" id="SSF53901">
    <property type="entry name" value="Thiolase-like"/>
    <property type="match status" value="2"/>
</dbReference>
<dbReference type="Proteomes" id="UP000005439">
    <property type="component" value="Chromosome"/>
</dbReference>
<dbReference type="Pfam" id="PF02803">
    <property type="entry name" value="Thiolase_C"/>
    <property type="match status" value="1"/>
</dbReference>
<dbReference type="KEGG" id="sap:Sulac_3493"/>
<dbReference type="GO" id="GO:0005737">
    <property type="term" value="C:cytoplasm"/>
    <property type="evidence" value="ECO:0007669"/>
    <property type="project" value="UniProtKB-SubCell"/>
</dbReference>
<evidence type="ECO:0000256" key="6">
    <source>
        <dbReference type="ARBA" id="ARBA00044137"/>
    </source>
</evidence>
<evidence type="ECO:0000313" key="12">
    <source>
        <dbReference type="EMBL" id="AEW06930.1"/>
    </source>
</evidence>
<evidence type="ECO:0000256" key="4">
    <source>
        <dbReference type="ARBA" id="ARBA00022679"/>
    </source>
</evidence>
<keyword evidence="4 9" id="KW-0808">Transferase</keyword>
<evidence type="ECO:0000256" key="5">
    <source>
        <dbReference type="ARBA" id="ARBA00023315"/>
    </source>
</evidence>
<dbReference type="PIRSF" id="PIRSF000429">
    <property type="entry name" value="Ac-CoA_Ac_transf"/>
    <property type="match status" value="1"/>
</dbReference>
<dbReference type="FunFam" id="3.40.47.10:FF:000010">
    <property type="entry name" value="Acetyl-CoA acetyltransferase (Thiolase)"/>
    <property type="match status" value="1"/>
</dbReference>
<comment type="catalytic activity">
    <reaction evidence="7">
        <text>2 acetyl-CoA = acetoacetyl-CoA + CoA</text>
        <dbReference type="Rhea" id="RHEA:21036"/>
        <dbReference type="ChEBI" id="CHEBI:57286"/>
        <dbReference type="ChEBI" id="CHEBI:57287"/>
        <dbReference type="ChEBI" id="CHEBI:57288"/>
        <dbReference type="EC" id="2.3.1.9"/>
    </reaction>
</comment>
<evidence type="ECO:0000256" key="1">
    <source>
        <dbReference type="ARBA" id="ARBA00004496"/>
    </source>
</evidence>